<proteinExistence type="predicted"/>
<dbReference type="PROSITE" id="PS50102">
    <property type="entry name" value="RRM"/>
    <property type="match status" value="1"/>
</dbReference>
<dbReference type="RefSeq" id="WP_345340748.1">
    <property type="nucleotide sequence ID" value="NZ_BAABLI010000016.1"/>
</dbReference>
<evidence type="ECO:0000313" key="2">
    <source>
        <dbReference type="EMBL" id="MFD2095856.1"/>
    </source>
</evidence>
<dbReference type="EMBL" id="JBHUHT010000010">
    <property type="protein sequence ID" value="MFD2095856.1"/>
    <property type="molecule type" value="Genomic_DNA"/>
</dbReference>
<dbReference type="InterPro" id="IPR012677">
    <property type="entry name" value="Nucleotide-bd_a/b_plait_sf"/>
</dbReference>
<protein>
    <submittedName>
        <fullName evidence="2">RNA recognition motif domain-containing protein</fullName>
    </submittedName>
</protein>
<accession>A0ABW4XJY9</accession>
<comment type="caution">
    <text evidence="2">The sequence shown here is derived from an EMBL/GenBank/DDBJ whole genome shotgun (WGS) entry which is preliminary data.</text>
</comment>
<dbReference type="InterPro" id="IPR035979">
    <property type="entry name" value="RBD_domain_sf"/>
</dbReference>
<dbReference type="SUPFAM" id="SSF54928">
    <property type="entry name" value="RNA-binding domain, RBD"/>
    <property type="match status" value="1"/>
</dbReference>
<sequence>MKLLVRNLARETTQSDLFELFKPFGHIRSCTLVLDKETGKSKGFAFIEMTKAGQAKIAMKSLNNQEVDGSRIRVKVAQSDSDNNAQKRVQPND</sequence>
<dbReference type="PANTHER" id="PTHR48034">
    <property type="entry name" value="TRANSFORMER-2 SEX-DETERMINING PROTEIN-RELATED"/>
    <property type="match status" value="1"/>
</dbReference>
<dbReference type="InterPro" id="IPR000504">
    <property type="entry name" value="RRM_dom"/>
</dbReference>
<dbReference type="Proteomes" id="UP001597380">
    <property type="component" value="Unassembled WGS sequence"/>
</dbReference>
<feature type="domain" description="RRM" evidence="1">
    <location>
        <begin position="1"/>
        <end position="79"/>
    </location>
</feature>
<dbReference type="InterPro" id="IPR050441">
    <property type="entry name" value="RBM"/>
</dbReference>
<evidence type="ECO:0000259" key="1">
    <source>
        <dbReference type="PROSITE" id="PS50102"/>
    </source>
</evidence>
<dbReference type="SMART" id="SM00360">
    <property type="entry name" value="RRM"/>
    <property type="match status" value="1"/>
</dbReference>
<keyword evidence="3" id="KW-1185">Reference proteome</keyword>
<dbReference type="Gene3D" id="3.30.70.330">
    <property type="match status" value="1"/>
</dbReference>
<reference evidence="3" key="1">
    <citation type="journal article" date="2019" name="Int. J. Syst. Evol. Microbiol.">
        <title>The Global Catalogue of Microorganisms (GCM) 10K type strain sequencing project: providing services to taxonomists for standard genome sequencing and annotation.</title>
        <authorList>
            <consortium name="The Broad Institute Genomics Platform"/>
            <consortium name="The Broad Institute Genome Sequencing Center for Infectious Disease"/>
            <person name="Wu L."/>
            <person name="Ma J."/>
        </authorList>
    </citation>
    <scope>NUCLEOTIDE SEQUENCE [LARGE SCALE GENOMIC DNA]</scope>
    <source>
        <strain evidence="3">CGMCC 1.10992</strain>
    </source>
</reference>
<organism evidence="2 3">
    <name type="scientific">Corallincola platygyrae</name>
    <dbReference type="NCBI Taxonomy" id="1193278"/>
    <lineage>
        <taxon>Bacteria</taxon>
        <taxon>Pseudomonadati</taxon>
        <taxon>Pseudomonadota</taxon>
        <taxon>Gammaproteobacteria</taxon>
        <taxon>Alteromonadales</taxon>
        <taxon>Psychromonadaceae</taxon>
        <taxon>Corallincola</taxon>
    </lineage>
</organism>
<gene>
    <name evidence="2" type="ORF">ACFSJ3_07650</name>
</gene>
<evidence type="ECO:0000313" key="3">
    <source>
        <dbReference type="Proteomes" id="UP001597380"/>
    </source>
</evidence>
<dbReference type="Pfam" id="PF00076">
    <property type="entry name" value="RRM_1"/>
    <property type="match status" value="1"/>
</dbReference>
<name>A0ABW4XJY9_9GAMM</name>